<dbReference type="PANTHER" id="PTHR35525">
    <property type="entry name" value="BLL6575 PROTEIN"/>
    <property type="match status" value="1"/>
</dbReference>
<dbReference type="InterPro" id="IPR021005">
    <property type="entry name" value="Znf_CGNR"/>
</dbReference>
<accession>A0A1I3VQL3</accession>
<evidence type="ECO:0000313" key="3">
    <source>
        <dbReference type="EMBL" id="SFJ97419.1"/>
    </source>
</evidence>
<dbReference type="InterPro" id="IPR023286">
    <property type="entry name" value="ABATE_dom_sf"/>
</dbReference>
<dbReference type="InterPro" id="IPR010852">
    <property type="entry name" value="ABATE"/>
</dbReference>
<dbReference type="OrthoDB" id="3531194at2"/>
<feature type="signal peptide" evidence="1">
    <location>
        <begin position="1"/>
        <end position="20"/>
    </location>
</feature>
<keyword evidence="4" id="KW-1185">Reference proteome</keyword>
<dbReference type="AlphaFoldDB" id="A0A1I3VQL3"/>
<feature type="domain" description="Zinc finger CGNR" evidence="2">
    <location>
        <begin position="129"/>
        <end position="171"/>
    </location>
</feature>
<sequence>MQFTPYGGVAAQLAAALVNAAPGATTATYEDLIETYDYRGTSPVTPAEAAELTAWAGRLRPVFSEPALQPRVDLVNELLAVVAARPYLSQHHDRPPHFHYAAEDAPTVQRIKAYTIMGVGHVLCDDPQRIGSCGRPGCATVFVDTSRNGRRRFCSPECANRAHVAAHRRRQKAGTA</sequence>
<dbReference type="EMBL" id="FORP01000011">
    <property type="protein sequence ID" value="SFJ97419.1"/>
    <property type="molecule type" value="Genomic_DNA"/>
</dbReference>
<name>A0A1I3VQL3_9PSEU</name>
<dbReference type="RefSeq" id="WP_091509738.1">
    <property type="nucleotide sequence ID" value="NZ_FORP01000011.1"/>
</dbReference>
<evidence type="ECO:0000259" key="2">
    <source>
        <dbReference type="Pfam" id="PF11706"/>
    </source>
</evidence>
<evidence type="ECO:0000313" key="4">
    <source>
        <dbReference type="Proteomes" id="UP000199025"/>
    </source>
</evidence>
<keyword evidence="1" id="KW-0732">Signal</keyword>
<protein>
    <submittedName>
        <fullName evidence="3">CGNR zinc finger domain-containing protein</fullName>
    </submittedName>
</protein>
<dbReference type="Gene3D" id="1.10.3300.10">
    <property type="entry name" value="Jann2411-like domain"/>
    <property type="match status" value="1"/>
</dbReference>
<dbReference type="Proteomes" id="UP000199025">
    <property type="component" value="Unassembled WGS sequence"/>
</dbReference>
<gene>
    <name evidence="3" type="ORF">SAMN05421835_111156</name>
</gene>
<evidence type="ECO:0000256" key="1">
    <source>
        <dbReference type="SAM" id="SignalP"/>
    </source>
</evidence>
<reference evidence="3 4" key="1">
    <citation type="submission" date="2016-10" db="EMBL/GenBank/DDBJ databases">
        <authorList>
            <person name="de Groot N.N."/>
        </authorList>
    </citation>
    <scope>NUCLEOTIDE SEQUENCE [LARGE SCALE GENOMIC DNA]</scope>
    <source>
        <strain evidence="3 4">DSM 44468</strain>
    </source>
</reference>
<dbReference type="PANTHER" id="PTHR35525:SF3">
    <property type="entry name" value="BLL6575 PROTEIN"/>
    <property type="match status" value="1"/>
</dbReference>
<dbReference type="SUPFAM" id="SSF160904">
    <property type="entry name" value="Jann2411-like"/>
    <property type="match status" value="1"/>
</dbReference>
<dbReference type="STRING" id="115433.SAMN05421835_111156"/>
<dbReference type="Pfam" id="PF11706">
    <property type="entry name" value="zf-CGNR"/>
    <property type="match status" value="1"/>
</dbReference>
<feature type="chain" id="PRO_5039559413" evidence="1">
    <location>
        <begin position="21"/>
        <end position="176"/>
    </location>
</feature>
<organism evidence="3 4">
    <name type="scientific">Amycolatopsis sacchari</name>
    <dbReference type="NCBI Taxonomy" id="115433"/>
    <lineage>
        <taxon>Bacteria</taxon>
        <taxon>Bacillati</taxon>
        <taxon>Actinomycetota</taxon>
        <taxon>Actinomycetes</taxon>
        <taxon>Pseudonocardiales</taxon>
        <taxon>Pseudonocardiaceae</taxon>
        <taxon>Amycolatopsis</taxon>
    </lineage>
</organism>
<proteinExistence type="predicted"/>